<keyword evidence="5" id="KW-1185">Reference proteome</keyword>
<organism evidence="3 5">
    <name type="scientific">Plantactinospora veratri</name>
    <dbReference type="NCBI Taxonomy" id="1436122"/>
    <lineage>
        <taxon>Bacteria</taxon>
        <taxon>Bacillati</taxon>
        <taxon>Actinomycetota</taxon>
        <taxon>Actinomycetes</taxon>
        <taxon>Micromonosporales</taxon>
        <taxon>Micromonosporaceae</taxon>
        <taxon>Plantactinospora</taxon>
    </lineage>
</organism>
<evidence type="ECO:0000256" key="1">
    <source>
        <dbReference type="SAM" id="MobiDB-lite"/>
    </source>
</evidence>
<dbReference type="EMBL" id="JAZGQL010000012">
    <property type="protein sequence ID" value="MEE6308733.1"/>
    <property type="molecule type" value="Genomic_DNA"/>
</dbReference>
<dbReference type="Pfam" id="PF06527">
    <property type="entry name" value="TniQ"/>
    <property type="match status" value="1"/>
</dbReference>
<name>A0ABU7SFK0_9ACTN</name>
<dbReference type="EMBL" id="JAZGQL010000027">
    <property type="protein sequence ID" value="MEE6310651.1"/>
    <property type="molecule type" value="Genomic_DNA"/>
</dbReference>
<accession>A0ABU7SFK0</accession>
<feature type="region of interest" description="Disordered" evidence="1">
    <location>
        <begin position="302"/>
        <end position="322"/>
    </location>
</feature>
<protein>
    <submittedName>
        <fullName evidence="3">TniQ family protein</fullName>
    </submittedName>
</protein>
<sequence length="388" mass="44277">MTQPLPPRLPIRIRPAHHETLNSYVARLAAVHGLRYEDLWTNLSARRLSGTRRLIVLNRIAAATGHPRQALERALPELSDPAPDWQQLRHYPQHACPACTAGHPGGPVRRLHRHHQFLCTRHGYWIGPAYLFDNPPRRLATQIPELVHSQRRHDRLVRRHGWRTTYNAISRSFVFTIDLHFYGGAFTPGNPHDPRIYRLFPTGQPFITTHYIAAFYPEIVRLAELFCTTRWRPAAEQALPWFRRPLDSPEPTNATSRDAVIAAIATAIRCSPDLISHPDHSLRMANWLENMIDGPRLVPDKTFPDTRVPTTLDGTPSTDNQDELKRVRQARRQFQTNGPIVSWLLPTNDRTEPDTTAARHCTTRGPHWIKLDEDDIAALGHPAQEGAN</sequence>
<evidence type="ECO:0000313" key="5">
    <source>
        <dbReference type="Proteomes" id="UP001339911"/>
    </source>
</evidence>
<dbReference type="InterPro" id="IPR009492">
    <property type="entry name" value="TniQ"/>
</dbReference>
<feature type="compositionally biased region" description="Polar residues" evidence="1">
    <location>
        <begin position="308"/>
        <end position="319"/>
    </location>
</feature>
<comment type="caution">
    <text evidence="3">The sequence shown here is derived from an EMBL/GenBank/DDBJ whole genome shotgun (WGS) entry which is preliminary data.</text>
</comment>
<dbReference type="Proteomes" id="UP001339911">
    <property type="component" value="Unassembled WGS sequence"/>
</dbReference>
<evidence type="ECO:0000313" key="3">
    <source>
        <dbReference type="EMBL" id="MEE6308733.1"/>
    </source>
</evidence>
<reference evidence="3 5" key="1">
    <citation type="submission" date="2024-01" db="EMBL/GenBank/DDBJ databases">
        <title>Genome insights into Plantactinospora veratri sp. nov.</title>
        <authorList>
            <person name="Wang L."/>
        </authorList>
    </citation>
    <scope>NUCLEOTIDE SEQUENCE [LARGE SCALE GENOMIC DNA]</scope>
    <source>
        <strain evidence="3 5">NEAU-FHS4</strain>
    </source>
</reference>
<proteinExistence type="predicted"/>
<evidence type="ECO:0000313" key="4">
    <source>
        <dbReference type="EMBL" id="MEE6310651.1"/>
    </source>
</evidence>
<feature type="domain" description="TniQ" evidence="2">
    <location>
        <begin position="10"/>
        <end position="124"/>
    </location>
</feature>
<gene>
    <name evidence="3" type="ORF">V1634_18035</name>
    <name evidence="4" type="ORF">V1634_27795</name>
</gene>
<dbReference type="RefSeq" id="WP_331209014.1">
    <property type="nucleotide sequence ID" value="NZ_JAZGQL010000012.1"/>
</dbReference>
<evidence type="ECO:0000259" key="2">
    <source>
        <dbReference type="Pfam" id="PF06527"/>
    </source>
</evidence>